<evidence type="ECO:0000256" key="3">
    <source>
        <dbReference type="ARBA" id="ARBA00022089"/>
    </source>
</evidence>
<gene>
    <name evidence="13" type="ORF">B0A48_05860</name>
</gene>
<comment type="caution">
    <text evidence="13">The sequence shown here is derived from an EMBL/GenBank/DDBJ whole genome shotgun (WGS) entry which is preliminary data.</text>
</comment>
<evidence type="ECO:0000313" key="14">
    <source>
        <dbReference type="Proteomes" id="UP000192596"/>
    </source>
</evidence>
<dbReference type="GO" id="GO:0071555">
    <property type="term" value="P:cell wall organization"/>
    <property type="evidence" value="ECO:0007669"/>
    <property type="project" value="UniProtKB-KW"/>
</dbReference>
<dbReference type="EMBL" id="NAJO01000011">
    <property type="protein sequence ID" value="OQO08970.1"/>
    <property type="molecule type" value="Genomic_DNA"/>
</dbReference>
<dbReference type="PANTHER" id="PTHR28285:SF1">
    <property type="entry name" value="PROTEIN BIG1"/>
    <property type="match status" value="1"/>
</dbReference>
<feature type="signal peptide" evidence="11">
    <location>
        <begin position="1"/>
        <end position="18"/>
    </location>
</feature>
<dbReference type="PANTHER" id="PTHR28285">
    <property type="entry name" value="PROTEIN BIG1"/>
    <property type="match status" value="1"/>
</dbReference>
<comment type="subcellular location">
    <subcellularLocation>
        <location evidence="1">Endoplasmic reticulum membrane</location>
        <topology evidence="1">Single-pass type I membrane protein</topology>
    </subcellularLocation>
</comment>
<evidence type="ECO:0000256" key="6">
    <source>
        <dbReference type="ARBA" id="ARBA00022824"/>
    </source>
</evidence>
<name>A0A1V8TC76_9PEZI</name>
<dbReference type="OrthoDB" id="9985059at2759"/>
<evidence type="ECO:0000256" key="7">
    <source>
        <dbReference type="ARBA" id="ARBA00022989"/>
    </source>
</evidence>
<protein>
    <recommendedName>
        <fullName evidence="3">Protein BIG1</fullName>
    </recommendedName>
</protein>
<comment type="similarity">
    <text evidence="2">Belongs to the BIG1 family.</text>
</comment>
<dbReference type="InterPro" id="IPR037654">
    <property type="entry name" value="Big1"/>
</dbReference>
<evidence type="ECO:0000256" key="4">
    <source>
        <dbReference type="ARBA" id="ARBA00022692"/>
    </source>
</evidence>
<feature type="domain" description="V-type proton ATPase subunit S1/VOA1 transmembrane" evidence="12">
    <location>
        <begin position="244"/>
        <end position="282"/>
    </location>
</feature>
<dbReference type="Proteomes" id="UP000192596">
    <property type="component" value="Unassembled WGS sequence"/>
</dbReference>
<evidence type="ECO:0000256" key="8">
    <source>
        <dbReference type="ARBA" id="ARBA00023136"/>
    </source>
</evidence>
<evidence type="ECO:0000256" key="1">
    <source>
        <dbReference type="ARBA" id="ARBA00004115"/>
    </source>
</evidence>
<dbReference type="GO" id="GO:0005789">
    <property type="term" value="C:endoplasmic reticulum membrane"/>
    <property type="evidence" value="ECO:0007669"/>
    <property type="project" value="UniProtKB-SubCell"/>
</dbReference>
<accession>A0A1V8TC76</accession>
<keyword evidence="4 10" id="KW-0812">Transmembrane</keyword>
<dbReference type="InParanoid" id="A0A1V8TC76"/>
<feature type="transmembrane region" description="Helical" evidence="10">
    <location>
        <begin position="249"/>
        <end position="273"/>
    </location>
</feature>
<dbReference type="AlphaFoldDB" id="A0A1V8TC76"/>
<keyword evidence="14" id="KW-1185">Reference proteome</keyword>
<dbReference type="Pfam" id="PF20520">
    <property type="entry name" value="Ac45-VOA1_TM"/>
    <property type="match status" value="1"/>
</dbReference>
<dbReference type="InterPro" id="IPR046756">
    <property type="entry name" value="VAS1/VOA1_TM"/>
</dbReference>
<evidence type="ECO:0000256" key="2">
    <source>
        <dbReference type="ARBA" id="ARBA00008203"/>
    </source>
</evidence>
<keyword evidence="8 10" id="KW-0472">Membrane</keyword>
<evidence type="ECO:0000256" key="9">
    <source>
        <dbReference type="ARBA" id="ARBA00023316"/>
    </source>
</evidence>
<keyword evidence="9" id="KW-0961">Cell wall biogenesis/degradation</keyword>
<dbReference type="GO" id="GO:0006078">
    <property type="term" value="P:(1-&gt;6)-beta-D-glucan biosynthetic process"/>
    <property type="evidence" value="ECO:0007669"/>
    <property type="project" value="TreeGrafter"/>
</dbReference>
<keyword evidence="6" id="KW-0256">Endoplasmic reticulum</keyword>
<evidence type="ECO:0000256" key="10">
    <source>
        <dbReference type="SAM" id="Phobius"/>
    </source>
</evidence>
<evidence type="ECO:0000256" key="11">
    <source>
        <dbReference type="SAM" id="SignalP"/>
    </source>
</evidence>
<keyword evidence="7 10" id="KW-1133">Transmembrane helix</keyword>
<dbReference type="STRING" id="1507870.A0A1V8TC76"/>
<sequence>MMLKSLGAVFLATSAANAFRNSSPFLLLSANPIESAPRGLELATEQTVTDLIASASSQCSATTYFIVSQPGLTTADLRDSTTLPNLHAWTAAAEHATSVEVANVIGELDVKSLTKRIATSCDTGDESMLGDTLSYSSGEKEVLLTAFPPLPVDKKGRVVALRKLNTRFTSLVSKLEGNYVFILASTPVEPAEPHAHMYEMDEPYPTAMHQDLKRGLELERRAKGNSSSGDHMQDELPLFEKYKFLSPGIFMSLSVSLLLVIILWVGVSAIAGLEVSYAAFSKEMGPAAQNKGKQQ</sequence>
<evidence type="ECO:0000313" key="13">
    <source>
        <dbReference type="EMBL" id="OQO08970.1"/>
    </source>
</evidence>
<feature type="chain" id="PRO_5012935386" description="Protein BIG1" evidence="11">
    <location>
        <begin position="19"/>
        <end position="295"/>
    </location>
</feature>
<keyword evidence="5 11" id="KW-0732">Signal</keyword>
<proteinExistence type="inferred from homology"/>
<evidence type="ECO:0000256" key="5">
    <source>
        <dbReference type="ARBA" id="ARBA00022729"/>
    </source>
</evidence>
<evidence type="ECO:0000259" key="12">
    <source>
        <dbReference type="Pfam" id="PF20520"/>
    </source>
</evidence>
<reference evidence="14" key="1">
    <citation type="submission" date="2017-03" db="EMBL/GenBank/DDBJ databases">
        <title>Genomes of endolithic fungi from Antarctica.</title>
        <authorList>
            <person name="Coleine C."/>
            <person name="Masonjones S."/>
            <person name="Stajich J.E."/>
        </authorList>
    </citation>
    <scope>NUCLEOTIDE SEQUENCE [LARGE SCALE GENOMIC DNA]</scope>
    <source>
        <strain evidence="14">CCFEE 5527</strain>
    </source>
</reference>
<organism evidence="13 14">
    <name type="scientific">Cryoendolithus antarcticus</name>
    <dbReference type="NCBI Taxonomy" id="1507870"/>
    <lineage>
        <taxon>Eukaryota</taxon>
        <taxon>Fungi</taxon>
        <taxon>Dikarya</taxon>
        <taxon>Ascomycota</taxon>
        <taxon>Pezizomycotina</taxon>
        <taxon>Dothideomycetes</taxon>
        <taxon>Dothideomycetidae</taxon>
        <taxon>Cladosporiales</taxon>
        <taxon>Cladosporiaceae</taxon>
        <taxon>Cryoendolithus</taxon>
    </lineage>
</organism>
<dbReference type="GO" id="GO:0009272">
    <property type="term" value="P:fungal-type cell wall biogenesis"/>
    <property type="evidence" value="ECO:0007669"/>
    <property type="project" value="TreeGrafter"/>
</dbReference>